<dbReference type="Ensembl" id="ENSPTET00000013490.1">
    <property type="protein sequence ID" value="ENSPTEP00000008854.1"/>
    <property type="gene ID" value="ENSPTEG00000010037.1"/>
</dbReference>
<evidence type="ECO:0000256" key="3">
    <source>
        <dbReference type="ARBA" id="ARBA00009294"/>
    </source>
</evidence>
<evidence type="ECO:0000256" key="2">
    <source>
        <dbReference type="ARBA" id="ARBA00004115"/>
    </source>
</evidence>
<comment type="subunit">
    <text evidence="4">Heterotetramer of TRAP-alpha, TRAP-beta, TRAP-delta and TRAP-gamma.</text>
</comment>
<evidence type="ECO:0000256" key="14">
    <source>
        <dbReference type="ARBA" id="ARBA00031791"/>
    </source>
</evidence>
<keyword evidence="13" id="KW-1015">Disulfide bond</keyword>
<reference evidence="15" key="1">
    <citation type="submission" date="2025-08" db="UniProtKB">
        <authorList>
            <consortium name="Ensembl"/>
        </authorList>
    </citation>
    <scope>IDENTIFICATION</scope>
</reference>
<keyword evidence="9" id="KW-0256">Endoplasmic reticulum</keyword>
<sequence length="184" mass="20222">MEAAYASFSLCFFSLQSSREQMAAKAGTLCCSHGPLRRLCRTSQQPLILPSYSTASDAILSTETVSVVTLSLTWRNGTRNIPLGADVRDESSFQSPGARTQHSQLLWSMKHQDAHLGILWSPEEAQRNFEDISAIHPLFTVEVEHQGSWRGPWVSAEVLAAIYFPAFHARPTSVLDAAGAVYAL</sequence>
<evidence type="ECO:0000256" key="12">
    <source>
        <dbReference type="ARBA" id="ARBA00023136"/>
    </source>
</evidence>
<evidence type="ECO:0000313" key="16">
    <source>
        <dbReference type="Proteomes" id="UP000694416"/>
    </source>
</evidence>
<keyword evidence="11" id="KW-1133">Transmembrane helix</keyword>
<dbReference type="InterPro" id="IPR008855">
    <property type="entry name" value="TRAP-delta"/>
</dbReference>
<dbReference type="PANTHER" id="PTHR12731">
    <property type="entry name" value="TRANSLOCON-ASSOCIATED PROTEIN, DELTA SUBUNIT"/>
    <property type="match status" value="1"/>
</dbReference>
<comment type="function">
    <text evidence="1">TRAP proteins are part of a complex whose function is to bind calcium to the ER membrane and thereby regulate the retention of ER resident proteins.</text>
</comment>
<evidence type="ECO:0000256" key="11">
    <source>
        <dbReference type="ARBA" id="ARBA00022989"/>
    </source>
</evidence>
<evidence type="ECO:0000256" key="6">
    <source>
        <dbReference type="ARBA" id="ARBA00022499"/>
    </source>
</evidence>
<proteinExistence type="inferred from homology"/>
<evidence type="ECO:0000256" key="13">
    <source>
        <dbReference type="ARBA" id="ARBA00023157"/>
    </source>
</evidence>
<evidence type="ECO:0000256" key="1">
    <source>
        <dbReference type="ARBA" id="ARBA00002838"/>
    </source>
</evidence>
<dbReference type="PANTHER" id="PTHR12731:SF1">
    <property type="entry name" value="TRANSLOCON-ASSOCIATED PROTEIN SUBUNIT DELTA"/>
    <property type="match status" value="1"/>
</dbReference>
<organism evidence="15 16">
    <name type="scientific">Piliocolobus tephrosceles</name>
    <name type="common">Ugandan red Colobus</name>
    <dbReference type="NCBI Taxonomy" id="591936"/>
    <lineage>
        <taxon>Eukaryota</taxon>
        <taxon>Metazoa</taxon>
        <taxon>Chordata</taxon>
        <taxon>Craniata</taxon>
        <taxon>Vertebrata</taxon>
        <taxon>Euteleostomi</taxon>
        <taxon>Mammalia</taxon>
        <taxon>Eutheria</taxon>
        <taxon>Euarchontoglires</taxon>
        <taxon>Primates</taxon>
        <taxon>Haplorrhini</taxon>
        <taxon>Catarrhini</taxon>
        <taxon>Cercopithecidae</taxon>
        <taxon>Colobinae</taxon>
        <taxon>Piliocolobus</taxon>
    </lineage>
</organism>
<dbReference type="Proteomes" id="UP000694416">
    <property type="component" value="Unplaced"/>
</dbReference>
<reference evidence="15" key="2">
    <citation type="submission" date="2025-09" db="UniProtKB">
        <authorList>
            <consortium name="Ensembl"/>
        </authorList>
    </citation>
    <scope>IDENTIFICATION</scope>
</reference>
<keyword evidence="16" id="KW-1185">Reference proteome</keyword>
<evidence type="ECO:0000256" key="4">
    <source>
        <dbReference type="ARBA" id="ARBA00011819"/>
    </source>
</evidence>
<evidence type="ECO:0000256" key="9">
    <source>
        <dbReference type="ARBA" id="ARBA00022824"/>
    </source>
</evidence>
<protein>
    <recommendedName>
        <fullName evidence="5">Translocon-associated protein subunit delta</fullName>
    </recommendedName>
    <alternativeName>
        <fullName evidence="14">Signal sequence receptor subunit delta</fullName>
    </alternativeName>
</protein>
<keyword evidence="10" id="KW-0832">Ubl conjugation</keyword>
<keyword evidence="12" id="KW-0472">Membrane</keyword>
<evidence type="ECO:0000313" key="15">
    <source>
        <dbReference type="Ensembl" id="ENSPTEP00000008854.1"/>
    </source>
</evidence>
<keyword evidence="7" id="KW-0812">Transmembrane</keyword>
<evidence type="ECO:0000256" key="5">
    <source>
        <dbReference type="ARBA" id="ARBA00014387"/>
    </source>
</evidence>
<evidence type="ECO:0000256" key="10">
    <source>
        <dbReference type="ARBA" id="ARBA00022843"/>
    </source>
</evidence>
<comment type="subcellular location">
    <subcellularLocation>
        <location evidence="2">Endoplasmic reticulum membrane</location>
        <topology evidence="2">Single-pass type I membrane protein</topology>
    </subcellularLocation>
</comment>
<evidence type="ECO:0000256" key="7">
    <source>
        <dbReference type="ARBA" id="ARBA00022692"/>
    </source>
</evidence>
<keyword evidence="6" id="KW-1017">Isopeptide bond</keyword>
<dbReference type="GO" id="GO:0005789">
    <property type="term" value="C:endoplasmic reticulum membrane"/>
    <property type="evidence" value="ECO:0007669"/>
    <property type="project" value="UniProtKB-SubCell"/>
</dbReference>
<dbReference type="Pfam" id="PF05404">
    <property type="entry name" value="TRAP-delta"/>
    <property type="match status" value="1"/>
</dbReference>
<keyword evidence="8" id="KW-0732">Signal</keyword>
<name>A0A8C9LKT4_9PRIM</name>
<evidence type="ECO:0000256" key="8">
    <source>
        <dbReference type="ARBA" id="ARBA00022729"/>
    </source>
</evidence>
<dbReference type="AlphaFoldDB" id="A0A8C9LKT4"/>
<comment type="similarity">
    <text evidence="3">Belongs to the TRAP-delta family.</text>
</comment>
<accession>A0A8C9LKT4</accession>